<evidence type="ECO:0000256" key="15">
    <source>
        <dbReference type="ARBA" id="ARBA00023157"/>
    </source>
</evidence>
<feature type="disulfide bond" description="Interchain" evidence="18">
    <location>
        <position position="105"/>
    </location>
</feature>
<evidence type="ECO:0000256" key="5">
    <source>
        <dbReference type="ARBA" id="ARBA00022553"/>
    </source>
</evidence>
<dbReference type="InterPro" id="IPR036931">
    <property type="entry name" value="Polyomavir_VP1_sf"/>
</dbReference>
<dbReference type="EMBL" id="JX159983">
    <property type="protein sequence ID" value="AFU25592.1"/>
    <property type="molecule type" value="Genomic_DNA"/>
</dbReference>
<evidence type="ECO:0000256" key="8">
    <source>
        <dbReference type="ARBA" id="ARBA00022581"/>
    </source>
</evidence>
<evidence type="ECO:0000256" key="12">
    <source>
        <dbReference type="ARBA" id="ARBA00022844"/>
    </source>
</evidence>
<keyword evidence="6 17" id="KW-0167">Capsid protein</keyword>
<dbReference type="Proteomes" id="UP000131860">
    <property type="component" value="Segment"/>
</dbReference>
<dbReference type="PIRSF" id="PIRSF003376">
    <property type="entry name" value="Capsid_VP1_Polyomavir"/>
    <property type="match status" value="1"/>
</dbReference>
<evidence type="ECO:0000256" key="2">
    <source>
        <dbReference type="ARBA" id="ARBA00004328"/>
    </source>
</evidence>
<dbReference type="RefSeq" id="YP_007195292.1">
    <property type="nucleotide sequence ID" value="NC_019858.1"/>
</dbReference>
<evidence type="ECO:0000256" key="9">
    <source>
        <dbReference type="ARBA" id="ARBA00022595"/>
    </source>
</evidence>
<dbReference type="GO" id="GO:0039620">
    <property type="term" value="C:T=7 icosahedral viral capsid"/>
    <property type="evidence" value="ECO:0007669"/>
    <property type="project" value="UniProtKB-UniRule"/>
</dbReference>
<accession>K7QK03</accession>
<evidence type="ECO:0000256" key="4">
    <source>
        <dbReference type="ARBA" id="ARBA00011342"/>
    </source>
</evidence>
<keyword evidence="20" id="KW-1185">Reference proteome</keyword>
<evidence type="ECO:0000256" key="10">
    <source>
        <dbReference type="ARBA" id="ARBA00022804"/>
    </source>
</evidence>
<keyword evidence="9" id="KW-1162">Viral penetration into host cytoplasm</keyword>
<name>K7QK03_9POLY</name>
<evidence type="ECO:0000256" key="3">
    <source>
        <dbReference type="ARBA" id="ARBA00006893"/>
    </source>
</evidence>
<dbReference type="GO" id="GO:0019062">
    <property type="term" value="P:virion attachment to host cell"/>
    <property type="evidence" value="ECO:0007669"/>
    <property type="project" value="UniProtKB-UniRule"/>
</dbReference>
<dbReference type="GO" id="GO:0042025">
    <property type="term" value="C:host cell nucleus"/>
    <property type="evidence" value="ECO:0007669"/>
    <property type="project" value="UniProtKB-SubCell"/>
</dbReference>
<dbReference type="Pfam" id="PF00718">
    <property type="entry name" value="Polyoma_coat"/>
    <property type="match status" value="1"/>
</dbReference>
<dbReference type="Gene3D" id="2.60.175.10">
    <property type="entry name" value="Capsid protein VP1,Polyomavirus"/>
    <property type="match status" value="1"/>
</dbReference>
<evidence type="ECO:0000256" key="17">
    <source>
        <dbReference type="PIRNR" id="PIRNR003376"/>
    </source>
</evidence>
<evidence type="ECO:0000256" key="1">
    <source>
        <dbReference type="ARBA" id="ARBA00004147"/>
    </source>
</evidence>
<evidence type="ECO:0000256" key="7">
    <source>
        <dbReference type="ARBA" id="ARBA00022562"/>
    </source>
</evidence>
<evidence type="ECO:0000313" key="20">
    <source>
        <dbReference type="Proteomes" id="UP000131860"/>
    </source>
</evidence>
<dbReference type="GO" id="GO:0005198">
    <property type="term" value="F:structural molecule activity"/>
    <property type="evidence" value="ECO:0007669"/>
    <property type="project" value="UniProtKB-UniRule"/>
</dbReference>
<dbReference type="KEGG" id="vg:14258193"/>
<organism evidence="19 20">
    <name type="scientific">Alphapolyomavirus septipanos</name>
    <dbReference type="NCBI Taxonomy" id="1891739"/>
    <lineage>
        <taxon>Viruses</taxon>
        <taxon>Monodnaviria</taxon>
        <taxon>Shotokuvirae</taxon>
        <taxon>Cossaviricota</taxon>
        <taxon>Papovaviricetes</taxon>
        <taxon>Sepolyvirales</taxon>
        <taxon>Polyomaviridae</taxon>
        <taxon>Alphapolyomavirus</taxon>
    </lineage>
</organism>
<dbReference type="GO" id="GO:0075509">
    <property type="term" value="P:endocytosis involved in viral entry into host cell"/>
    <property type="evidence" value="ECO:0007669"/>
    <property type="project" value="UniProtKB-KW"/>
</dbReference>
<dbReference type="InterPro" id="IPR011222">
    <property type="entry name" value="dsDNA_vir_gr_I_capsid"/>
</dbReference>
<comment type="similarity">
    <text evidence="3 17">Belongs to the polyomaviruses coat protein VP1 family.</text>
</comment>
<dbReference type="OrthoDB" id="12524at10239"/>
<dbReference type="SUPFAM" id="SSF88648">
    <property type="entry name" value="Group I dsDNA viruses"/>
    <property type="match status" value="1"/>
</dbReference>
<keyword evidence="7 17" id="KW-1048">Host nucleus</keyword>
<evidence type="ECO:0000256" key="6">
    <source>
        <dbReference type="ARBA" id="ARBA00022561"/>
    </source>
</evidence>
<reference evidence="19 20" key="1">
    <citation type="journal article" date="2013" name="PLoS Pathog.">
        <title>Novel Polyomaviruses of Nonhuman Primates: Genetic and Serological Predictors for the Existence of Multiple Unknown Polyomaviruses within the Human Population.</title>
        <authorList>
            <person name="Scuda N."/>
            <person name="Madinda N.F."/>
            <person name="Akoua-Koffi C."/>
            <person name="Adjogoua E.V."/>
            <person name="Wevers D."/>
            <person name="Hofmann J."/>
            <person name="Cameron K.N."/>
            <person name="Leendertz S.A."/>
            <person name="Couacy-Hymann E."/>
            <person name="Robbins M."/>
            <person name="Boesch C."/>
            <person name="Jarvis M.A."/>
            <person name="Moens U."/>
            <person name="Mugisha L."/>
            <person name="Calvignac-Spencer S."/>
            <person name="Leendertz F.H."/>
            <person name="Ehlers B."/>
        </authorList>
    </citation>
    <scope>NUCLEOTIDE SEQUENCE [LARGE SCALE GENOMIC DNA]</scope>
    <source>
        <strain evidence="19">6350</strain>
    </source>
</reference>
<keyword evidence="16" id="KW-1160">Virus entry into host cell</keyword>
<keyword evidence="14 17" id="KW-0426">Late protein</keyword>
<dbReference type="GeneID" id="14258193"/>
<keyword evidence="10 17" id="KW-1161">Viral attachment to host cell</keyword>
<sequence length="368" mass="40276">MAPPRKRQECRPCMPKKPVCPKPAPVPKLLVKGGVEVLEVRTGPDAITTVEAYLNTRMGQNDPKHKSYGYSDQVKQATYTPTAASLPTYSMAVIKLPMLNEDMTCDSLHMWEAVTVKTEVMGISSLLNLQMGGRYMYDSNSGSQPVEGSSFHMFAVGGEPLDLQGLIATSDTTYPNTVVSIQNQSTKNQGLDPGAKAILDKDGKYPVEIWMPDPAKNENSKYFGSFTGGGTTPPVMQFTNSVTTVLLDENGVGPLCKGDKLFLSAADIVGMHTNYSNSQNWRGLPRYFSITLRKRAVKNPYPVSMLLNSVFSNLMPKIQGQPMEGTEGQVEEVRIYEGLEGLPGDPDMSRYIDKFCQNQVAPPATNNS</sequence>
<keyword evidence="15 18" id="KW-1015">Disulfide bond</keyword>
<feature type="disulfide bond" description="Interchain" evidence="18">
    <location>
        <position position="10"/>
    </location>
</feature>
<keyword evidence="11 17" id="KW-1145">T=7 icosahedral capsid protein</keyword>
<evidence type="ECO:0000256" key="16">
    <source>
        <dbReference type="ARBA" id="ARBA00023296"/>
    </source>
</evidence>
<comment type="subunit">
    <text evidence="4">Homomultimer; disulfide-linked. The virus capsid is composed of 72 icosahedral units, each one composed of five disulfide-linked copies of VP1. Interacts with minor capsid proteins VP2 and VP3.</text>
</comment>
<evidence type="ECO:0000256" key="13">
    <source>
        <dbReference type="ARBA" id="ARBA00022890"/>
    </source>
</evidence>
<proteinExistence type="inferred from homology"/>
<evidence type="ECO:0000313" key="19">
    <source>
        <dbReference type="EMBL" id="AFU25592.1"/>
    </source>
</evidence>
<comment type="function">
    <text evidence="17">Forms an icosahedral capsid with a T=7 symmetry.</text>
</comment>
<keyword evidence="13" id="KW-1164">Virus endocytosis by host</keyword>
<evidence type="ECO:0000256" key="11">
    <source>
        <dbReference type="ARBA" id="ARBA00022828"/>
    </source>
</evidence>
<keyword evidence="5" id="KW-0597">Phosphoprotein</keyword>
<keyword evidence="12 17" id="KW-0946">Virion</keyword>
<evidence type="ECO:0000256" key="18">
    <source>
        <dbReference type="PIRSR" id="PIRSR003376-50"/>
    </source>
</evidence>
<evidence type="ECO:0000256" key="14">
    <source>
        <dbReference type="ARBA" id="ARBA00022921"/>
    </source>
</evidence>
<comment type="subcellular location">
    <subcellularLocation>
        <location evidence="1">Host nucleus</location>
    </subcellularLocation>
    <subcellularLocation>
        <location evidence="2">Virion</location>
    </subcellularLocation>
</comment>
<dbReference type="InterPro" id="IPR000662">
    <property type="entry name" value="Capsid_VP1_Polyomavir"/>
</dbReference>
<keyword evidence="8 17" id="KW-0945">Host-virus interaction</keyword>
<protein>
    <recommendedName>
        <fullName evidence="17">Capsid protein VP1</fullName>
    </recommendedName>
</protein>